<dbReference type="Proteomes" id="UP001188597">
    <property type="component" value="Unassembled WGS sequence"/>
</dbReference>
<reference evidence="1" key="1">
    <citation type="submission" date="2022-12" db="EMBL/GenBank/DDBJ databases">
        <title>Draft genome assemblies for two species of Escallonia (Escalloniales).</title>
        <authorList>
            <person name="Chanderbali A."/>
            <person name="Dervinis C."/>
            <person name="Anghel I."/>
            <person name="Soltis D."/>
            <person name="Soltis P."/>
            <person name="Zapata F."/>
        </authorList>
    </citation>
    <scope>NUCLEOTIDE SEQUENCE</scope>
    <source>
        <strain evidence="1">UCBG64.0493</strain>
        <tissue evidence="1">Leaf</tissue>
    </source>
</reference>
<protein>
    <submittedName>
        <fullName evidence="1">Uncharacterized protein</fullName>
    </submittedName>
</protein>
<dbReference type="EMBL" id="JAVXUP010004773">
    <property type="protein sequence ID" value="KAK2996719.1"/>
    <property type="molecule type" value="Genomic_DNA"/>
</dbReference>
<proteinExistence type="predicted"/>
<comment type="caution">
    <text evidence="1">The sequence shown here is derived from an EMBL/GenBank/DDBJ whole genome shotgun (WGS) entry which is preliminary data.</text>
</comment>
<name>A0AA88UTA5_9ASTE</name>
<keyword evidence="2" id="KW-1185">Reference proteome</keyword>
<evidence type="ECO:0000313" key="1">
    <source>
        <dbReference type="EMBL" id="KAK2996719.1"/>
    </source>
</evidence>
<evidence type="ECO:0000313" key="2">
    <source>
        <dbReference type="Proteomes" id="UP001188597"/>
    </source>
</evidence>
<sequence length="10" mass="1297">MWWLQCCTLL</sequence>
<gene>
    <name evidence="1" type="ORF">RJ639_025538</name>
</gene>
<accession>A0AA88UTA5</accession>
<organism evidence="1 2">
    <name type="scientific">Escallonia herrerae</name>
    <dbReference type="NCBI Taxonomy" id="1293975"/>
    <lineage>
        <taxon>Eukaryota</taxon>
        <taxon>Viridiplantae</taxon>
        <taxon>Streptophyta</taxon>
        <taxon>Embryophyta</taxon>
        <taxon>Tracheophyta</taxon>
        <taxon>Spermatophyta</taxon>
        <taxon>Magnoliopsida</taxon>
        <taxon>eudicotyledons</taxon>
        <taxon>Gunneridae</taxon>
        <taxon>Pentapetalae</taxon>
        <taxon>asterids</taxon>
        <taxon>campanulids</taxon>
        <taxon>Escalloniales</taxon>
        <taxon>Escalloniaceae</taxon>
        <taxon>Escallonia</taxon>
    </lineage>
</organism>